<keyword evidence="8" id="KW-0812">Transmembrane</keyword>
<keyword evidence="4 8" id="KW-0472">Membrane</keyword>
<dbReference type="PANTHER" id="PTHR30046">
    <property type="entry name" value="FLAGELLAR M-RING PROTEIN"/>
    <property type="match status" value="1"/>
</dbReference>
<keyword evidence="5" id="KW-0564">Palmitate</keyword>
<keyword evidence="6" id="KW-0998">Cell outer membrane</keyword>
<evidence type="ECO:0000256" key="7">
    <source>
        <dbReference type="ARBA" id="ARBA00023288"/>
    </source>
</evidence>
<dbReference type="Gene3D" id="3.30.300.30">
    <property type="match status" value="1"/>
</dbReference>
<proteinExistence type="inferred from homology"/>
<dbReference type="EMBL" id="BKAG01000020">
    <property type="protein sequence ID" value="GEP43728.1"/>
    <property type="molecule type" value="Genomic_DNA"/>
</dbReference>
<feature type="domain" description="Flagellar M-ring N-terminal" evidence="9">
    <location>
        <begin position="14"/>
        <end position="183"/>
    </location>
</feature>
<evidence type="ECO:0000256" key="6">
    <source>
        <dbReference type="ARBA" id="ARBA00023237"/>
    </source>
</evidence>
<dbReference type="NCBIfam" id="TIGR02544">
    <property type="entry name" value="III_secr_YscJ"/>
    <property type="match status" value="1"/>
</dbReference>
<sequence>MLVLIPVILVSCAKVPLFSELHEEEANEIMAHLLEQKIECVKVAAKEGLWILQVPQDDFPLAMHTLQALGLPREKLVKMGEVFQKSGLVSSPTEERIRFIDALSQELSDTLMKIDGVIAAKVHIALPNNDPLSDKTTPASASVFIKFRAGYDVESSTPDLKNLVTKSVEGLTFENVELIMSQADAIPPPPKNEHSDENSMLAKWQAKLPPWGIPAASAGGGFLIAAIFFAAMRSRKPAA</sequence>
<comment type="similarity">
    <text evidence="2">Belongs to the YscJ lipoprotein family.</text>
</comment>
<evidence type="ECO:0000256" key="4">
    <source>
        <dbReference type="ARBA" id="ARBA00023136"/>
    </source>
</evidence>
<evidence type="ECO:0000259" key="9">
    <source>
        <dbReference type="Pfam" id="PF01514"/>
    </source>
</evidence>
<feature type="transmembrane region" description="Helical" evidence="8">
    <location>
        <begin position="211"/>
        <end position="231"/>
    </location>
</feature>
<keyword evidence="3" id="KW-0732">Signal</keyword>
<dbReference type="InterPro" id="IPR043427">
    <property type="entry name" value="YscJ/FliF"/>
</dbReference>
<evidence type="ECO:0000256" key="1">
    <source>
        <dbReference type="ARBA" id="ARBA00004459"/>
    </source>
</evidence>
<name>A0A512MAH5_9BACT</name>
<dbReference type="Pfam" id="PF01514">
    <property type="entry name" value="YscJ_FliF"/>
    <property type="match status" value="1"/>
</dbReference>
<evidence type="ECO:0000256" key="3">
    <source>
        <dbReference type="ARBA" id="ARBA00022729"/>
    </source>
</evidence>
<dbReference type="InterPro" id="IPR006182">
    <property type="entry name" value="FliF_N_dom"/>
</dbReference>
<evidence type="ECO:0000256" key="2">
    <source>
        <dbReference type="ARBA" id="ARBA00009509"/>
    </source>
</evidence>
<reference evidence="10 11" key="1">
    <citation type="submission" date="2019-07" db="EMBL/GenBank/DDBJ databases">
        <title>Whole genome shotgun sequence of Brevifollis gellanilyticus NBRC 108608.</title>
        <authorList>
            <person name="Hosoyama A."/>
            <person name="Uohara A."/>
            <person name="Ohji S."/>
            <person name="Ichikawa N."/>
        </authorList>
    </citation>
    <scope>NUCLEOTIDE SEQUENCE [LARGE SCALE GENOMIC DNA]</scope>
    <source>
        <strain evidence="10 11">NBRC 108608</strain>
    </source>
</reference>
<keyword evidence="11" id="KW-1185">Reference proteome</keyword>
<evidence type="ECO:0000313" key="10">
    <source>
        <dbReference type="EMBL" id="GEP43728.1"/>
    </source>
</evidence>
<dbReference type="GO" id="GO:0009306">
    <property type="term" value="P:protein secretion"/>
    <property type="evidence" value="ECO:0007669"/>
    <property type="project" value="InterPro"/>
</dbReference>
<comment type="caution">
    <text evidence="10">The sequence shown here is derived from an EMBL/GenBank/DDBJ whole genome shotgun (WGS) entry which is preliminary data.</text>
</comment>
<dbReference type="InterPro" id="IPR003282">
    <property type="entry name" value="T3SS_SctJ"/>
</dbReference>
<accession>A0A512MAH5</accession>
<gene>
    <name evidence="10" type="primary">hrcJ</name>
    <name evidence="10" type="ORF">BGE01nite_30190</name>
</gene>
<evidence type="ECO:0000256" key="5">
    <source>
        <dbReference type="ARBA" id="ARBA00023139"/>
    </source>
</evidence>
<protein>
    <submittedName>
        <fullName evidence="10">EscJ/YscJ/HrcJ family type III secretion inner membrane ring protein</fullName>
    </submittedName>
</protein>
<keyword evidence="7" id="KW-0449">Lipoprotein</keyword>
<dbReference type="PANTHER" id="PTHR30046:SF2">
    <property type="entry name" value="YOP PROTEINS TRANSLOCATION LIPOPROTEIN J"/>
    <property type="match status" value="1"/>
</dbReference>
<dbReference type="AlphaFoldDB" id="A0A512MAH5"/>
<dbReference type="Gene3D" id="3.30.70.1530">
    <property type="entry name" value="Hypothetical protein rpa1041"/>
    <property type="match status" value="1"/>
</dbReference>
<evidence type="ECO:0000256" key="8">
    <source>
        <dbReference type="SAM" id="Phobius"/>
    </source>
</evidence>
<dbReference type="InterPro" id="IPR045851">
    <property type="entry name" value="AMP-bd_C_sf"/>
</dbReference>
<dbReference type="Proteomes" id="UP000321577">
    <property type="component" value="Unassembled WGS sequence"/>
</dbReference>
<dbReference type="GO" id="GO:0009279">
    <property type="term" value="C:cell outer membrane"/>
    <property type="evidence" value="ECO:0007669"/>
    <property type="project" value="UniProtKB-SubCell"/>
</dbReference>
<organism evidence="10 11">
    <name type="scientific">Brevifollis gellanilyticus</name>
    <dbReference type="NCBI Taxonomy" id="748831"/>
    <lineage>
        <taxon>Bacteria</taxon>
        <taxon>Pseudomonadati</taxon>
        <taxon>Verrucomicrobiota</taxon>
        <taxon>Verrucomicrobiia</taxon>
        <taxon>Verrucomicrobiales</taxon>
        <taxon>Verrucomicrobiaceae</taxon>
    </lineage>
</organism>
<keyword evidence="8" id="KW-1133">Transmembrane helix</keyword>
<evidence type="ECO:0000313" key="11">
    <source>
        <dbReference type="Proteomes" id="UP000321577"/>
    </source>
</evidence>
<dbReference type="PRINTS" id="PR01338">
    <property type="entry name" value="TYPE3OMKPROT"/>
</dbReference>
<comment type="subcellular location">
    <subcellularLocation>
        <location evidence="1">Cell outer membrane</location>
        <topology evidence="1">Lipid-anchor</topology>
    </subcellularLocation>
</comment>